<dbReference type="Proteomes" id="UP001234178">
    <property type="component" value="Unassembled WGS sequence"/>
</dbReference>
<comment type="caution">
    <text evidence="2">The sequence shown here is derived from an EMBL/GenBank/DDBJ whole genome shotgun (WGS) entry which is preliminary data.</text>
</comment>
<organism evidence="2 3">
    <name type="scientific">Daphnia magna</name>
    <dbReference type="NCBI Taxonomy" id="35525"/>
    <lineage>
        <taxon>Eukaryota</taxon>
        <taxon>Metazoa</taxon>
        <taxon>Ecdysozoa</taxon>
        <taxon>Arthropoda</taxon>
        <taxon>Crustacea</taxon>
        <taxon>Branchiopoda</taxon>
        <taxon>Diplostraca</taxon>
        <taxon>Cladocera</taxon>
        <taxon>Anomopoda</taxon>
        <taxon>Daphniidae</taxon>
        <taxon>Daphnia</taxon>
    </lineage>
</organism>
<gene>
    <name evidence="2" type="ORF">OUZ56_032121</name>
</gene>
<evidence type="ECO:0000313" key="3">
    <source>
        <dbReference type="Proteomes" id="UP001234178"/>
    </source>
</evidence>
<evidence type="ECO:0000313" key="2">
    <source>
        <dbReference type="EMBL" id="KAK4017170.1"/>
    </source>
</evidence>
<keyword evidence="3" id="KW-1185">Reference proteome</keyword>
<proteinExistence type="predicted"/>
<accession>A0ABQ9ZWZ7</accession>
<reference evidence="2 3" key="1">
    <citation type="journal article" date="2023" name="Nucleic Acids Res.">
        <title>The hologenome of Daphnia magna reveals possible DNA methylation and microbiome-mediated evolution of the host genome.</title>
        <authorList>
            <person name="Chaturvedi A."/>
            <person name="Li X."/>
            <person name="Dhandapani V."/>
            <person name="Marshall H."/>
            <person name="Kissane S."/>
            <person name="Cuenca-Cambronero M."/>
            <person name="Asole G."/>
            <person name="Calvet F."/>
            <person name="Ruiz-Romero M."/>
            <person name="Marangio P."/>
            <person name="Guigo R."/>
            <person name="Rago D."/>
            <person name="Mirbahai L."/>
            <person name="Eastwood N."/>
            <person name="Colbourne J.K."/>
            <person name="Zhou J."/>
            <person name="Mallon E."/>
            <person name="Orsini L."/>
        </authorList>
    </citation>
    <scope>NUCLEOTIDE SEQUENCE [LARGE SCALE GENOMIC DNA]</scope>
    <source>
        <strain evidence="2">LRV0_1</strain>
    </source>
</reference>
<dbReference type="EMBL" id="JAOYFB010000005">
    <property type="protein sequence ID" value="KAK4017170.1"/>
    <property type="molecule type" value="Genomic_DNA"/>
</dbReference>
<protein>
    <submittedName>
        <fullName evidence="2">Uncharacterized protein</fullName>
    </submittedName>
</protein>
<feature type="region of interest" description="Disordered" evidence="1">
    <location>
        <begin position="1"/>
        <end position="24"/>
    </location>
</feature>
<sequence length="71" mass="8007">MRPNHEFSEGTCSSISDPSPEKKQKRAKDFFASITKKNAKTKVIDEVDTFLKLCGNFDDLRSIIVSINDIT</sequence>
<name>A0ABQ9ZWZ7_9CRUS</name>
<evidence type="ECO:0000256" key="1">
    <source>
        <dbReference type="SAM" id="MobiDB-lite"/>
    </source>
</evidence>